<evidence type="ECO:0000313" key="1">
    <source>
        <dbReference type="EMBL" id="MCI92171.1"/>
    </source>
</evidence>
<proteinExistence type="predicted"/>
<dbReference type="Proteomes" id="UP000265520">
    <property type="component" value="Unassembled WGS sequence"/>
</dbReference>
<keyword evidence="2" id="KW-1185">Reference proteome</keyword>
<reference evidence="1 2" key="1">
    <citation type="journal article" date="2018" name="Front. Plant Sci.">
        <title>Red Clover (Trifolium pratense) and Zigzag Clover (T. medium) - A Picture of Genomic Similarities and Differences.</title>
        <authorList>
            <person name="Dluhosova J."/>
            <person name="Istvanek J."/>
            <person name="Nedelnik J."/>
            <person name="Repkova J."/>
        </authorList>
    </citation>
    <scope>NUCLEOTIDE SEQUENCE [LARGE SCALE GENOMIC DNA]</scope>
    <source>
        <strain evidence="2">cv. 10/8</strain>
        <tissue evidence="1">Leaf</tissue>
    </source>
</reference>
<feature type="non-terminal residue" evidence="1">
    <location>
        <position position="38"/>
    </location>
</feature>
<accession>A0A392VYX5</accession>
<protein>
    <submittedName>
        <fullName evidence="1">Uncharacterized protein</fullName>
    </submittedName>
</protein>
<evidence type="ECO:0000313" key="2">
    <source>
        <dbReference type="Proteomes" id="UP000265520"/>
    </source>
</evidence>
<dbReference type="AlphaFoldDB" id="A0A392VYX5"/>
<comment type="caution">
    <text evidence="1">The sequence shown here is derived from an EMBL/GenBank/DDBJ whole genome shotgun (WGS) entry which is preliminary data.</text>
</comment>
<organism evidence="1 2">
    <name type="scientific">Trifolium medium</name>
    <dbReference type="NCBI Taxonomy" id="97028"/>
    <lineage>
        <taxon>Eukaryota</taxon>
        <taxon>Viridiplantae</taxon>
        <taxon>Streptophyta</taxon>
        <taxon>Embryophyta</taxon>
        <taxon>Tracheophyta</taxon>
        <taxon>Spermatophyta</taxon>
        <taxon>Magnoliopsida</taxon>
        <taxon>eudicotyledons</taxon>
        <taxon>Gunneridae</taxon>
        <taxon>Pentapetalae</taxon>
        <taxon>rosids</taxon>
        <taxon>fabids</taxon>
        <taxon>Fabales</taxon>
        <taxon>Fabaceae</taxon>
        <taxon>Papilionoideae</taxon>
        <taxon>50 kb inversion clade</taxon>
        <taxon>NPAAA clade</taxon>
        <taxon>Hologalegina</taxon>
        <taxon>IRL clade</taxon>
        <taxon>Trifolieae</taxon>
        <taxon>Trifolium</taxon>
    </lineage>
</organism>
<dbReference type="EMBL" id="LXQA011292870">
    <property type="protein sequence ID" value="MCI92171.1"/>
    <property type="molecule type" value="Genomic_DNA"/>
</dbReference>
<sequence length="38" mass="4055">MVVVANLSSQQCCSCKPPSLTRTQNIVRASGCDEDDVV</sequence>
<name>A0A392VYX5_9FABA</name>